<dbReference type="InterPro" id="IPR023996">
    <property type="entry name" value="TonB-dep_OMP_SusC/RagA"/>
</dbReference>
<name>A0ABX0UFW1_9FLAO</name>
<dbReference type="PROSITE" id="PS52016">
    <property type="entry name" value="TONB_DEPENDENT_REC_3"/>
    <property type="match status" value="1"/>
</dbReference>
<evidence type="ECO:0000256" key="6">
    <source>
        <dbReference type="ARBA" id="ARBA00023237"/>
    </source>
</evidence>
<evidence type="ECO:0000256" key="1">
    <source>
        <dbReference type="ARBA" id="ARBA00004571"/>
    </source>
</evidence>
<organism evidence="9 10">
    <name type="scientific">Wenyingzhuangia heitensis</name>
    <dbReference type="NCBI Taxonomy" id="1487859"/>
    <lineage>
        <taxon>Bacteria</taxon>
        <taxon>Pseudomonadati</taxon>
        <taxon>Bacteroidota</taxon>
        <taxon>Flavobacteriia</taxon>
        <taxon>Flavobacteriales</taxon>
        <taxon>Flavobacteriaceae</taxon>
        <taxon>Wenyingzhuangia</taxon>
    </lineage>
</organism>
<dbReference type="NCBIfam" id="TIGR04056">
    <property type="entry name" value="OMP_RagA_SusC"/>
    <property type="match status" value="1"/>
</dbReference>
<dbReference type="Gene3D" id="2.60.40.1120">
    <property type="entry name" value="Carboxypeptidase-like, regulatory domain"/>
    <property type="match status" value="1"/>
</dbReference>
<dbReference type="InterPro" id="IPR012910">
    <property type="entry name" value="Plug_dom"/>
</dbReference>
<dbReference type="InterPro" id="IPR036942">
    <property type="entry name" value="Beta-barrel_TonB_sf"/>
</dbReference>
<evidence type="ECO:0000313" key="10">
    <source>
        <dbReference type="Proteomes" id="UP000745859"/>
    </source>
</evidence>
<sequence>MHKEIKEKALLKNKVSIFKSFAAIMFLFLLGTNTLFAQQSKITGAITSENNEPLLGVSITVKGTKKATISDFDGNYIIKAKKDDIIVFTSLGYETKEMKVFNSNQINVTLETNTTELDEVIVVGYGTQKKKEVTGAVVKLDAEVLEKTTTSDIGAAMQGQIAGVNVTSSSGEPGSESNIVIRGYSSVMDGQNSPLYVVDGIPYDADPQLSISEIESIDVLKDAASASIYGTRGAGGVILITTKQGKEGEMNIRLNSEYGVQKITSGVDLMSSEQMTYLDILLGAQTSNKEQGQVDADIHRNASWLTNNTDLSKIILNDLASIQNHSLNISGGKKGLTYSFNTNLYEQEGIMINSNYQRLNLRANTKFTKDRWKITTGLTFKKDEKEKPNGNLLTKIYDYKPYQPDIDLDIDQLDNAVEEGDTSSSAKNLGGTVRSLKTVENIDGLNTAGNAQIDFEATDDLTLTVRGGAFYANSKAVKIVPTFDLYDEAGNLIEPNAWDVSSNRTTIQNSSKLTFEAIANYSKKIGKNNFKLMVANSIQKSESEYFYAEKKDNASSDITVFDGYTSSDLVVSDGRDNVRTLIGYLGRLQYNYDGKYILSASIRRDGSSQFSEENRWGWFPSLSLGWNVSDEAFWDPIKPVVNAFKVRASYGSTGNDRFNAYSNQAVVNLGQDYVFGSSDTELNSTSEQVALGTTQEQYANENVKWETSIERNLGYDMSFLKNKVSLSIDYYRSEKKDLLFNVVNPPSTGVSGGNRQSVLNVGNMTNTGLEYAFKYRHRGKNNFSWNTSLTYSQNKNVVTKTSPNNPIIYLDNSYISTKGNDELVSVITEGYEAAAFFLRETDGVIKTQEELVEYQKIDPTAELGELRYVDQNGDGVINQDDKIYMGSGAPDFEMGFNFNANYKNFDFSMQWYGSFGAEVMNGSKAYAYQSGVHQDLYYSWTEANPTSDIPWSNGRSDNASYRGGSDYFLEDGDFVRLRNIALGYSLPKKITASLGVTKLRFYVQAQNPITFTKYTGYDPEVGNNGLSSRGIDRGTYPISSQYKAGLQLQF</sequence>
<feature type="domain" description="TonB-dependent receptor plug" evidence="8">
    <location>
        <begin position="129"/>
        <end position="237"/>
    </location>
</feature>
<evidence type="ECO:0000256" key="5">
    <source>
        <dbReference type="ARBA" id="ARBA00023136"/>
    </source>
</evidence>
<dbReference type="InterPro" id="IPR023997">
    <property type="entry name" value="TonB-dep_OMP_SusC/RagA_CS"/>
</dbReference>
<dbReference type="NCBIfam" id="TIGR04057">
    <property type="entry name" value="SusC_RagA_signa"/>
    <property type="match status" value="1"/>
</dbReference>
<evidence type="ECO:0000256" key="4">
    <source>
        <dbReference type="ARBA" id="ARBA00022692"/>
    </source>
</evidence>
<evidence type="ECO:0000256" key="2">
    <source>
        <dbReference type="ARBA" id="ARBA00022448"/>
    </source>
</evidence>
<comment type="caution">
    <text evidence="9">The sequence shown here is derived from an EMBL/GenBank/DDBJ whole genome shotgun (WGS) entry which is preliminary data.</text>
</comment>
<comment type="subcellular location">
    <subcellularLocation>
        <location evidence="1 7">Cell outer membrane</location>
        <topology evidence="1 7">Multi-pass membrane protein</topology>
    </subcellularLocation>
</comment>
<evidence type="ECO:0000256" key="7">
    <source>
        <dbReference type="PROSITE-ProRule" id="PRU01360"/>
    </source>
</evidence>
<dbReference type="RefSeq" id="WP_208412342.1">
    <property type="nucleotide sequence ID" value="NZ_JAASQL010000003.1"/>
</dbReference>
<dbReference type="EMBL" id="JAASQL010000003">
    <property type="protein sequence ID" value="NIJ45902.1"/>
    <property type="molecule type" value="Genomic_DNA"/>
</dbReference>
<proteinExistence type="inferred from homology"/>
<evidence type="ECO:0000313" key="9">
    <source>
        <dbReference type="EMBL" id="NIJ45902.1"/>
    </source>
</evidence>
<keyword evidence="5 7" id="KW-0472">Membrane</keyword>
<dbReference type="Gene3D" id="2.170.130.10">
    <property type="entry name" value="TonB-dependent receptor, plug domain"/>
    <property type="match status" value="1"/>
</dbReference>
<evidence type="ECO:0000256" key="3">
    <source>
        <dbReference type="ARBA" id="ARBA00022452"/>
    </source>
</evidence>
<dbReference type="Gene3D" id="2.40.170.20">
    <property type="entry name" value="TonB-dependent receptor, beta-barrel domain"/>
    <property type="match status" value="1"/>
</dbReference>
<dbReference type="InterPro" id="IPR039426">
    <property type="entry name" value="TonB-dep_rcpt-like"/>
</dbReference>
<gene>
    <name evidence="9" type="ORF">FHR24_002373</name>
</gene>
<keyword evidence="4 7" id="KW-0812">Transmembrane</keyword>
<keyword evidence="10" id="KW-1185">Reference proteome</keyword>
<keyword evidence="6 7" id="KW-0998">Cell outer membrane</keyword>
<dbReference type="InterPro" id="IPR037066">
    <property type="entry name" value="Plug_dom_sf"/>
</dbReference>
<dbReference type="InterPro" id="IPR008969">
    <property type="entry name" value="CarboxyPept-like_regulatory"/>
</dbReference>
<dbReference type="Proteomes" id="UP000745859">
    <property type="component" value="Unassembled WGS sequence"/>
</dbReference>
<dbReference type="Pfam" id="PF07715">
    <property type="entry name" value="Plug"/>
    <property type="match status" value="1"/>
</dbReference>
<dbReference type="SUPFAM" id="SSF56935">
    <property type="entry name" value="Porins"/>
    <property type="match status" value="1"/>
</dbReference>
<keyword evidence="3 7" id="KW-1134">Transmembrane beta strand</keyword>
<comment type="similarity">
    <text evidence="7">Belongs to the TonB-dependent receptor family.</text>
</comment>
<reference evidence="9 10" key="1">
    <citation type="submission" date="2020-03" db="EMBL/GenBank/DDBJ databases">
        <title>Genomic Encyclopedia of Type Strains, Phase IV (KMG-IV): sequencing the most valuable type-strain genomes for metagenomic binning, comparative biology and taxonomic classification.</title>
        <authorList>
            <person name="Goeker M."/>
        </authorList>
    </citation>
    <scope>NUCLEOTIDE SEQUENCE [LARGE SCALE GENOMIC DNA]</scope>
    <source>
        <strain evidence="9 10">DSM 101599</strain>
    </source>
</reference>
<dbReference type="SUPFAM" id="SSF49464">
    <property type="entry name" value="Carboxypeptidase regulatory domain-like"/>
    <property type="match status" value="1"/>
</dbReference>
<dbReference type="Pfam" id="PF13715">
    <property type="entry name" value="CarbopepD_reg_2"/>
    <property type="match status" value="1"/>
</dbReference>
<keyword evidence="2 7" id="KW-0813">Transport</keyword>
<protein>
    <submittedName>
        <fullName evidence="9">TonB-linked SusC/RagA family outer membrane protein</fullName>
    </submittedName>
</protein>
<accession>A0ABX0UFW1</accession>
<evidence type="ECO:0000259" key="8">
    <source>
        <dbReference type="Pfam" id="PF07715"/>
    </source>
</evidence>